<keyword evidence="7" id="KW-0677">Repeat</keyword>
<dbReference type="Proteomes" id="UP001054889">
    <property type="component" value="Unassembled WGS sequence"/>
</dbReference>
<dbReference type="PANTHER" id="PTHR48063">
    <property type="entry name" value="LRR RECEPTOR-LIKE KINASE"/>
    <property type="match status" value="1"/>
</dbReference>
<evidence type="ECO:0000313" key="13">
    <source>
        <dbReference type="Proteomes" id="UP001054889"/>
    </source>
</evidence>
<dbReference type="GO" id="GO:0016020">
    <property type="term" value="C:membrane"/>
    <property type="evidence" value="ECO:0007669"/>
    <property type="project" value="UniProtKB-SubCell"/>
</dbReference>
<comment type="caution">
    <text evidence="12">The sequence shown here is derived from an EMBL/GenBank/DDBJ whole genome shotgun (WGS) entry which is preliminary data.</text>
</comment>
<dbReference type="SUPFAM" id="SSF52058">
    <property type="entry name" value="L domain-like"/>
    <property type="match status" value="1"/>
</dbReference>
<comment type="subcellular location">
    <subcellularLocation>
        <location evidence="1">Membrane</location>
        <topology evidence="1">Single-pass type I membrane protein</topology>
    </subcellularLocation>
</comment>
<feature type="transmembrane region" description="Helical" evidence="11">
    <location>
        <begin position="155"/>
        <end position="178"/>
    </location>
</feature>
<evidence type="ECO:0000313" key="12">
    <source>
        <dbReference type="EMBL" id="GJN25353.1"/>
    </source>
</evidence>
<dbReference type="EMBL" id="BQKI01000078">
    <property type="protein sequence ID" value="GJN25353.1"/>
    <property type="molecule type" value="Genomic_DNA"/>
</dbReference>
<evidence type="ECO:0000256" key="1">
    <source>
        <dbReference type="ARBA" id="ARBA00004479"/>
    </source>
</evidence>
<dbReference type="InterPro" id="IPR032675">
    <property type="entry name" value="LRR_dom_sf"/>
</dbReference>
<dbReference type="FunFam" id="3.80.10.10:FF:000111">
    <property type="entry name" value="LRR receptor-like serine/threonine-protein kinase ERECTA"/>
    <property type="match status" value="1"/>
</dbReference>
<evidence type="ECO:0000256" key="2">
    <source>
        <dbReference type="ARBA" id="ARBA00009592"/>
    </source>
</evidence>
<proteinExistence type="inferred from homology"/>
<dbReference type="InterPro" id="IPR001611">
    <property type="entry name" value="Leu-rich_rpt"/>
</dbReference>
<dbReference type="InterPro" id="IPR046956">
    <property type="entry name" value="RLP23-like"/>
</dbReference>
<organism evidence="12 13">
    <name type="scientific">Eleusine coracana subsp. coracana</name>
    <dbReference type="NCBI Taxonomy" id="191504"/>
    <lineage>
        <taxon>Eukaryota</taxon>
        <taxon>Viridiplantae</taxon>
        <taxon>Streptophyta</taxon>
        <taxon>Embryophyta</taxon>
        <taxon>Tracheophyta</taxon>
        <taxon>Spermatophyta</taxon>
        <taxon>Magnoliopsida</taxon>
        <taxon>Liliopsida</taxon>
        <taxon>Poales</taxon>
        <taxon>Poaceae</taxon>
        <taxon>PACMAD clade</taxon>
        <taxon>Chloridoideae</taxon>
        <taxon>Cynodonteae</taxon>
        <taxon>Eleusininae</taxon>
        <taxon>Eleusine</taxon>
    </lineage>
</organism>
<keyword evidence="3" id="KW-0433">Leucine-rich repeat</keyword>
<evidence type="ECO:0000256" key="10">
    <source>
        <dbReference type="ARBA" id="ARBA00023180"/>
    </source>
</evidence>
<gene>
    <name evidence="12" type="primary">gb13172</name>
    <name evidence="12" type="ORF">PR202_gb13172</name>
</gene>
<evidence type="ECO:0000256" key="6">
    <source>
        <dbReference type="ARBA" id="ARBA00022729"/>
    </source>
</evidence>
<keyword evidence="10" id="KW-0325">Glycoprotein</keyword>
<sequence length="215" mass="23847">MKHNVLRYGPLGIVSMVGIDLSLNKLTGEIPEEITSLDRLSNLNLSCNHLSGNILKNIGSIKLMESLDLSRNDLYGEIPSSLSDLTYLSSLDLSYKNLTGKIPSGPQLDTLYSGNPSIYDGNSGLCGPPLRKNCSGDNSTESGNVIRSGNDLEPIFFYFGLGSGFTVAVWVVFFTLLFKKTWRVSYCRLFDRAYDILYVFISVTHRRLARQATED</sequence>
<evidence type="ECO:0000256" key="4">
    <source>
        <dbReference type="ARBA" id="ARBA00022626"/>
    </source>
</evidence>
<keyword evidence="5 11" id="KW-0812">Transmembrane</keyword>
<keyword evidence="6" id="KW-0732">Signal</keyword>
<dbReference type="Pfam" id="PF00560">
    <property type="entry name" value="LRR_1"/>
    <property type="match status" value="3"/>
</dbReference>
<protein>
    <submittedName>
        <fullName evidence="12">Uncharacterized protein</fullName>
    </submittedName>
</protein>
<keyword evidence="9 11" id="KW-0472">Membrane</keyword>
<evidence type="ECO:0000256" key="3">
    <source>
        <dbReference type="ARBA" id="ARBA00022614"/>
    </source>
</evidence>
<reference evidence="12" key="1">
    <citation type="journal article" date="2018" name="DNA Res.">
        <title>Multiple hybrid de novo genome assembly of finger millet, an orphan allotetraploid crop.</title>
        <authorList>
            <person name="Hatakeyama M."/>
            <person name="Aluri S."/>
            <person name="Balachadran M.T."/>
            <person name="Sivarajan S.R."/>
            <person name="Patrignani A."/>
            <person name="Gruter S."/>
            <person name="Poveda L."/>
            <person name="Shimizu-Inatsugi R."/>
            <person name="Baeten J."/>
            <person name="Francoijs K.J."/>
            <person name="Nataraja K.N."/>
            <person name="Reddy Y.A.N."/>
            <person name="Phadnis S."/>
            <person name="Ravikumar R.L."/>
            <person name="Schlapbach R."/>
            <person name="Sreeman S.M."/>
            <person name="Shimizu K.K."/>
        </authorList>
    </citation>
    <scope>NUCLEOTIDE SEQUENCE</scope>
</reference>
<evidence type="ECO:0000256" key="7">
    <source>
        <dbReference type="ARBA" id="ARBA00022737"/>
    </source>
</evidence>
<accession>A0AAV5ERG0</accession>
<evidence type="ECO:0000256" key="5">
    <source>
        <dbReference type="ARBA" id="ARBA00022692"/>
    </source>
</evidence>
<dbReference type="PANTHER" id="PTHR48063:SF95">
    <property type="entry name" value="OS11G0564900 PROTEIN"/>
    <property type="match status" value="1"/>
</dbReference>
<evidence type="ECO:0000256" key="9">
    <source>
        <dbReference type="ARBA" id="ARBA00023136"/>
    </source>
</evidence>
<reference evidence="12" key="2">
    <citation type="submission" date="2021-12" db="EMBL/GenBank/DDBJ databases">
        <title>Resequencing data analysis of finger millet.</title>
        <authorList>
            <person name="Hatakeyama M."/>
            <person name="Aluri S."/>
            <person name="Balachadran M.T."/>
            <person name="Sivarajan S.R."/>
            <person name="Poveda L."/>
            <person name="Shimizu-Inatsugi R."/>
            <person name="Schlapbach R."/>
            <person name="Sreeman S.M."/>
            <person name="Shimizu K.K."/>
        </authorList>
    </citation>
    <scope>NUCLEOTIDE SEQUENCE</scope>
</reference>
<name>A0AAV5ERG0_ELECO</name>
<dbReference type="Gene3D" id="3.80.10.10">
    <property type="entry name" value="Ribonuclease Inhibitor"/>
    <property type="match status" value="1"/>
</dbReference>
<comment type="similarity">
    <text evidence="2">Belongs to the RLP family.</text>
</comment>
<keyword evidence="13" id="KW-1185">Reference proteome</keyword>
<keyword evidence="8 11" id="KW-1133">Transmembrane helix</keyword>
<dbReference type="AlphaFoldDB" id="A0AAV5ERG0"/>
<keyword evidence="4" id="KW-1070">Brassinosteroid signaling pathway</keyword>
<dbReference type="GO" id="GO:0009742">
    <property type="term" value="P:brassinosteroid mediated signaling pathway"/>
    <property type="evidence" value="ECO:0007669"/>
    <property type="project" value="UniProtKB-KW"/>
</dbReference>
<evidence type="ECO:0000256" key="8">
    <source>
        <dbReference type="ARBA" id="ARBA00022989"/>
    </source>
</evidence>
<evidence type="ECO:0000256" key="11">
    <source>
        <dbReference type="SAM" id="Phobius"/>
    </source>
</evidence>